<evidence type="ECO:0000259" key="3">
    <source>
        <dbReference type="PROSITE" id="PS50112"/>
    </source>
</evidence>
<proteinExistence type="predicted"/>
<evidence type="ECO:0000313" key="5">
    <source>
        <dbReference type="EMBL" id="MBB5144627.1"/>
    </source>
</evidence>
<dbReference type="NCBIfam" id="TIGR00254">
    <property type="entry name" value="GGDEF"/>
    <property type="match status" value="1"/>
</dbReference>
<evidence type="ECO:0000256" key="2">
    <source>
        <dbReference type="ARBA" id="ARBA00034247"/>
    </source>
</evidence>
<feature type="domain" description="PAS" evidence="3">
    <location>
        <begin position="5"/>
        <end position="77"/>
    </location>
</feature>
<dbReference type="Gene3D" id="3.30.450.20">
    <property type="entry name" value="PAS domain"/>
    <property type="match status" value="1"/>
</dbReference>
<dbReference type="GO" id="GO:0052621">
    <property type="term" value="F:diguanylate cyclase activity"/>
    <property type="evidence" value="ECO:0007669"/>
    <property type="project" value="UniProtKB-EC"/>
</dbReference>
<dbReference type="PANTHER" id="PTHR45138:SF9">
    <property type="entry name" value="DIGUANYLATE CYCLASE DGCM-RELATED"/>
    <property type="match status" value="1"/>
</dbReference>
<dbReference type="Proteomes" id="UP000539075">
    <property type="component" value="Unassembled WGS sequence"/>
</dbReference>
<dbReference type="GO" id="GO:1902201">
    <property type="term" value="P:negative regulation of bacterial-type flagellum-dependent cell motility"/>
    <property type="evidence" value="ECO:0007669"/>
    <property type="project" value="TreeGrafter"/>
</dbReference>
<dbReference type="EC" id="2.7.7.65" evidence="1"/>
<dbReference type="RefSeq" id="WP_183721974.1">
    <property type="nucleotide sequence ID" value="NZ_JACHGO010000009.1"/>
</dbReference>
<dbReference type="GO" id="GO:0005886">
    <property type="term" value="C:plasma membrane"/>
    <property type="evidence" value="ECO:0007669"/>
    <property type="project" value="TreeGrafter"/>
</dbReference>
<dbReference type="InterPro" id="IPR035965">
    <property type="entry name" value="PAS-like_dom_sf"/>
</dbReference>
<reference evidence="5 6" key="1">
    <citation type="submission" date="2020-08" db="EMBL/GenBank/DDBJ databases">
        <title>Genomic Encyclopedia of Type Strains, Phase IV (KMG-IV): sequencing the most valuable type-strain genomes for metagenomic binning, comparative biology and taxonomic classification.</title>
        <authorList>
            <person name="Goeker M."/>
        </authorList>
    </citation>
    <scope>NUCLEOTIDE SEQUENCE [LARGE SCALE GENOMIC DNA]</scope>
    <source>
        <strain evidence="5 6">DSM 11275</strain>
    </source>
</reference>
<evidence type="ECO:0000256" key="1">
    <source>
        <dbReference type="ARBA" id="ARBA00012528"/>
    </source>
</evidence>
<organism evidence="5 6">
    <name type="scientific">Desulfovibrio intestinalis</name>
    <dbReference type="NCBI Taxonomy" id="58621"/>
    <lineage>
        <taxon>Bacteria</taxon>
        <taxon>Pseudomonadati</taxon>
        <taxon>Thermodesulfobacteriota</taxon>
        <taxon>Desulfovibrionia</taxon>
        <taxon>Desulfovibrionales</taxon>
        <taxon>Desulfovibrionaceae</taxon>
        <taxon>Desulfovibrio</taxon>
    </lineage>
</organism>
<dbReference type="PANTHER" id="PTHR45138">
    <property type="entry name" value="REGULATORY COMPONENTS OF SENSORY TRANSDUCTION SYSTEM"/>
    <property type="match status" value="1"/>
</dbReference>
<sequence length="304" mass="34082">MNNLNIFDLNMVLDMLPNAIFLKDENLHFVFVNKAYEVMFGVSRNYILGKSVLEMAHLPEEEREMYQADDMATLDKQEFNHHIFSYRFADGKMHTCLHWSGGFTDENNVRGYLGVIVDITEQSRTIGILRSQLNSMVTKVKLADESSLTDSLTQLQTRKYLDLVLDKYAKVEKRPFCCIMLDVDRFKDINDTFGHLAGDSVLKDVGAAIRQCARSNDIICRYGGDEFVVLLPNCTFKKAVSAAERIRTAVAGRVARPDGKPVSVSLGCSEHDGHGDGLRTLHEADKALYAAKQAGRNHVCVAPV</sequence>
<dbReference type="InterPro" id="IPR043128">
    <property type="entry name" value="Rev_trsase/Diguanyl_cyclase"/>
</dbReference>
<dbReference type="InterPro" id="IPR029787">
    <property type="entry name" value="Nucleotide_cyclase"/>
</dbReference>
<name>A0A7W8C573_9BACT</name>
<dbReference type="PROSITE" id="PS50887">
    <property type="entry name" value="GGDEF"/>
    <property type="match status" value="1"/>
</dbReference>
<evidence type="ECO:0000313" key="6">
    <source>
        <dbReference type="Proteomes" id="UP000539075"/>
    </source>
</evidence>
<feature type="domain" description="GGDEF" evidence="4">
    <location>
        <begin position="174"/>
        <end position="304"/>
    </location>
</feature>
<dbReference type="SMART" id="SM00267">
    <property type="entry name" value="GGDEF"/>
    <property type="match status" value="1"/>
</dbReference>
<dbReference type="FunFam" id="3.30.70.270:FF:000001">
    <property type="entry name" value="Diguanylate cyclase domain protein"/>
    <property type="match status" value="1"/>
</dbReference>
<comment type="caution">
    <text evidence="5">The sequence shown here is derived from an EMBL/GenBank/DDBJ whole genome shotgun (WGS) entry which is preliminary data.</text>
</comment>
<dbReference type="InterPro" id="IPR000014">
    <property type="entry name" value="PAS"/>
</dbReference>
<protein>
    <recommendedName>
        <fullName evidence="1">diguanylate cyclase</fullName>
        <ecNumber evidence="1">2.7.7.65</ecNumber>
    </recommendedName>
</protein>
<dbReference type="Pfam" id="PF00990">
    <property type="entry name" value="GGDEF"/>
    <property type="match status" value="1"/>
</dbReference>
<dbReference type="Pfam" id="PF08448">
    <property type="entry name" value="PAS_4"/>
    <property type="match status" value="1"/>
</dbReference>
<dbReference type="GO" id="GO:0043709">
    <property type="term" value="P:cell adhesion involved in single-species biofilm formation"/>
    <property type="evidence" value="ECO:0007669"/>
    <property type="project" value="TreeGrafter"/>
</dbReference>
<dbReference type="AlphaFoldDB" id="A0A7W8C573"/>
<dbReference type="PROSITE" id="PS50112">
    <property type="entry name" value="PAS"/>
    <property type="match status" value="1"/>
</dbReference>
<dbReference type="CDD" id="cd00130">
    <property type="entry name" value="PAS"/>
    <property type="match status" value="1"/>
</dbReference>
<keyword evidence="6" id="KW-1185">Reference proteome</keyword>
<dbReference type="SUPFAM" id="SSF55785">
    <property type="entry name" value="PYP-like sensor domain (PAS domain)"/>
    <property type="match status" value="1"/>
</dbReference>
<dbReference type="InterPro" id="IPR050469">
    <property type="entry name" value="Diguanylate_Cyclase"/>
</dbReference>
<gene>
    <name evidence="5" type="ORF">HNQ38_002743</name>
</gene>
<dbReference type="CDD" id="cd01949">
    <property type="entry name" value="GGDEF"/>
    <property type="match status" value="1"/>
</dbReference>
<dbReference type="SUPFAM" id="SSF55073">
    <property type="entry name" value="Nucleotide cyclase"/>
    <property type="match status" value="1"/>
</dbReference>
<comment type="catalytic activity">
    <reaction evidence="2">
        <text>2 GTP = 3',3'-c-di-GMP + 2 diphosphate</text>
        <dbReference type="Rhea" id="RHEA:24898"/>
        <dbReference type="ChEBI" id="CHEBI:33019"/>
        <dbReference type="ChEBI" id="CHEBI:37565"/>
        <dbReference type="ChEBI" id="CHEBI:58805"/>
        <dbReference type="EC" id="2.7.7.65"/>
    </reaction>
</comment>
<evidence type="ECO:0000259" key="4">
    <source>
        <dbReference type="PROSITE" id="PS50887"/>
    </source>
</evidence>
<dbReference type="EMBL" id="JACHGO010000009">
    <property type="protein sequence ID" value="MBB5144627.1"/>
    <property type="molecule type" value="Genomic_DNA"/>
</dbReference>
<accession>A0A7W8C573</accession>
<dbReference type="InterPro" id="IPR013656">
    <property type="entry name" value="PAS_4"/>
</dbReference>
<dbReference type="InterPro" id="IPR000160">
    <property type="entry name" value="GGDEF_dom"/>
</dbReference>
<dbReference type="NCBIfam" id="TIGR00229">
    <property type="entry name" value="sensory_box"/>
    <property type="match status" value="1"/>
</dbReference>
<dbReference type="Gene3D" id="3.30.70.270">
    <property type="match status" value="1"/>
</dbReference>